<protein>
    <submittedName>
        <fullName evidence="3">Uncharacterized protein</fullName>
    </submittedName>
</protein>
<evidence type="ECO:0000313" key="5">
    <source>
        <dbReference type="Proteomes" id="UP000474054"/>
    </source>
</evidence>
<dbReference type="Proteomes" id="UP000474054">
    <property type="component" value="Unassembled WGS sequence"/>
</dbReference>
<dbReference type="EMBL" id="WHYS01000002">
    <property type="protein sequence ID" value="MQL55894.1"/>
    <property type="molecule type" value="Genomic_DNA"/>
</dbReference>
<keyword evidence="1" id="KW-0472">Membrane</keyword>
<name>A0A650CZ74_ACIAM</name>
<dbReference type="AlphaFoldDB" id="A0A650CZ74"/>
<feature type="transmembrane region" description="Helical" evidence="1">
    <location>
        <begin position="120"/>
        <end position="140"/>
    </location>
</feature>
<feature type="transmembrane region" description="Helical" evidence="1">
    <location>
        <begin position="85"/>
        <end position="108"/>
    </location>
</feature>
<feature type="transmembrane region" description="Helical" evidence="1">
    <location>
        <begin position="12"/>
        <end position="44"/>
    </location>
</feature>
<accession>A0A650CZ74</accession>
<gene>
    <name evidence="3" type="ORF">D1866_05725</name>
    <name evidence="2" type="ORF">GFB69_09100</name>
</gene>
<dbReference type="Proteomes" id="UP000426328">
    <property type="component" value="Chromosome"/>
</dbReference>
<evidence type="ECO:0000313" key="3">
    <source>
        <dbReference type="EMBL" id="QGR22867.1"/>
    </source>
</evidence>
<reference evidence="3 4" key="2">
    <citation type="submission" date="2019-10" db="EMBL/GenBank/DDBJ databases">
        <title>Genome Sequences from Six Type Strain Members of the Archaeal Family Sulfolobaceae: Acidianus ambivalens, Acidianus infernus, Metallosphaera prunae, Stygiolobus azoricus, Sulfolobus metallicus, and Sulfurisphaera ohwakuensis.</title>
        <authorList>
            <person name="Counts J.A."/>
            <person name="Kelly R.M."/>
        </authorList>
    </citation>
    <scope>NUCLEOTIDE SEQUENCE [LARGE SCALE GENOMIC DNA]</scope>
    <source>
        <strain evidence="3 4">LEI 10</strain>
    </source>
</reference>
<keyword evidence="1" id="KW-1133">Transmembrane helix</keyword>
<keyword evidence="4" id="KW-1185">Reference proteome</keyword>
<evidence type="ECO:0000313" key="2">
    <source>
        <dbReference type="EMBL" id="MQL55894.1"/>
    </source>
</evidence>
<organism evidence="3 4">
    <name type="scientific">Acidianus ambivalens</name>
    <name type="common">Desulfurolobus ambivalens</name>
    <dbReference type="NCBI Taxonomy" id="2283"/>
    <lineage>
        <taxon>Archaea</taxon>
        <taxon>Thermoproteota</taxon>
        <taxon>Thermoprotei</taxon>
        <taxon>Sulfolobales</taxon>
        <taxon>Sulfolobaceae</taxon>
        <taxon>Acidianus</taxon>
    </lineage>
</organism>
<evidence type="ECO:0000256" key="1">
    <source>
        <dbReference type="SAM" id="Phobius"/>
    </source>
</evidence>
<feature type="transmembrane region" description="Helical" evidence="1">
    <location>
        <begin position="146"/>
        <end position="164"/>
    </location>
</feature>
<keyword evidence="1" id="KW-0812">Transmembrane</keyword>
<proteinExistence type="predicted"/>
<reference evidence="2 5" key="1">
    <citation type="submission" date="2019-10" db="EMBL/GenBank/DDBJ databases">
        <title>Comparative genomics of sulfur disproportionating microorganisms.</title>
        <authorList>
            <person name="Ward L.M."/>
            <person name="Bertran E."/>
            <person name="Johnston D."/>
        </authorList>
    </citation>
    <scope>NUCLEOTIDE SEQUENCE [LARGE SCALE GENOMIC DNA]</scope>
    <source>
        <strain evidence="2 5">DSM 3772</strain>
    </source>
</reference>
<dbReference type="KEGG" id="aamb:D1866_05725"/>
<feature type="transmembrane region" description="Helical" evidence="1">
    <location>
        <begin position="56"/>
        <end position="79"/>
    </location>
</feature>
<evidence type="ECO:0000313" key="4">
    <source>
        <dbReference type="Proteomes" id="UP000426328"/>
    </source>
</evidence>
<dbReference type="EMBL" id="CP045482">
    <property type="protein sequence ID" value="QGR22867.1"/>
    <property type="molecule type" value="Genomic_DNA"/>
</dbReference>
<sequence>MREPSTLLVSIILILLPVIPGFLFNFYAFVGASIVGLAIVMYYFTSNLPWKGVKQAIVAVYFTGVFSLGLALGVFFALPIKPREFALVALVESIPFFISFAYLLKFILAKAISKDLLKVGNGYFAMLLVIIIGGLIGRFLHNFYELIILYSGFIALGIIAYLYFKE</sequence>